<reference evidence="1 2" key="1">
    <citation type="submission" date="2017-02" db="EMBL/GenBank/DDBJ databases">
        <title>The complete genomic sequence of a novel cold adapted crude oil-degrading bacterium Planococcus qaidamina Y42.</title>
        <authorList>
            <person name="Yang R."/>
        </authorList>
    </citation>
    <scope>NUCLEOTIDE SEQUENCE [LARGE SCALE GENOMIC DNA]</scope>
    <source>
        <strain evidence="1 2">Y42</strain>
    </source>
</reference>
<dbReference type="OrthoDB" id="6402279at2"/>
<protein>
    <recommendedName>
        <fullName evidence="3">HNH endonuclease</fullName>
    </recommendedName>
</protein>
<dbReference type="AlphaFoldDB" id="A0A1Q2L2W5"/>
<sequence length="375" mass="43454">MKKNCVFCGEGVKDKTKEHIIPQWLIRLTGDSNREINLGVNYPKQDEWVTNPDSFIRKFSISSFQFPACSKCNSDYSKLENDTKTIIEKLLNKKKVNIGEVDTLLDWFDKVRIGFWLGYYFLNKNMTSITPQFAIAKRLASKDRMLAVYHYSDISDGINFVGVDTLAFQHSPTCFGLRINEYYFFNLSADFLFSKNLGFPYLANPAYITENNHSSLMTTGELVKGKDKVKSRILKREVLDTPVQFIQPIFKDYLGVDSNNDVYKDNDYVTRNSLFQNEGKGAIFVYESGGRYTGIANRNFEVSNNIDDLSIDVSLEEWVRKFSRMVYDYQIHMLTYTPSIHLLDKATQKSIRLQLKNAKKHNKLLMDFMIEKGHF</sequence>
<dbReference type="Proteomes" id="UP000188184">
    <property type="component" value="Chromosome"/>
</dbReference>
<name>A0A1Q2L2W5_9BACL</name>
<dbReference type="EMBL" id="CP019640">
    <property type="protein sequence ID" value="AQQ54756.1"/>
    <property type="molecule type" value="Genomic_DNA"/>
</dbReference>
<proteinExistence type="predicted"/>
<evidence type="ECO:0000313" key="2">
    <source>
        <dbReference type="Proteomes" id="UP000188184"/>
    </source>
</evidence>
<evidence type="ECO:0008006" key="3">
    <source>
        <dbReference type="Google" id="ProtNLM"/>
    </source>
</evidence>
<dbReference type="KEGG" id="pmar:B0X71_17715"/>
<gene>
    <name evidence="1" type="ORF">B0X71_17715</name>
</gene>
<keyword evidence="2" id="KW-1185">Reference proteome</keyword>
<evidence type="ECO:0000313" key="1">
    <source>
        <dbReference type="EMBL" id="AQQ54756.1"/>
    </source>
</evidence>
<organism evidence="1 2">
    <name type="scientific">Planococcus lenghuensis</name>
    <dbReference type="NCBI Taxonomy" id="2213202"/>
    <lineage>
        <taxon>Bacteria</taxon>
        <taxon>Bacillati</taxon>
        <taxon>Bacillota</taxon>
        <taxon>Bacilli</taxon>
        <taxon>Bacillales</taxon>
        <taxon>Caryophanaceae</taxon>
        <taxon>Planococcus</taxon>
    </lineage>
</organism>
<accession>A0A1Q2L2W5</accession>
<dbReference type="RefSeq" id="WP_077590656.1">
    <property type="nucleotide sequence ID" value="NZ_CP019640.1"/>
</dbReference>